<organism evidence="5 6">
    <name type="scientific">Kitasatospora nipponensis</name>
    <dbReference type="NCBI Taxonomy" id="258049"/>
    <lineage>
        <taxon>Bacteria</taxon>
        <taxon>Bacillati</taxon>
        <taxon>Actinomycetota</taxon>
        <taxon>Actinomycetes</taxon>
        <taxon>Kitasatosporales</taxon>
        <taxon>Streptomycetaceae</taxon>
        <taxon>Kitasatospora</taxon>
    </lineage>
</organism>
<proteinExistence type="inferred from homology"/>
<comment type="caution">
    <text evidence="5">The sequence shown here is derived from an EMBL/GenBank/DDBJ whole genome shotgun (WGS) entry which is preliminary data.</text>
</comment>
<protein>
    <submittedName>
        <fullName evidence="5">Galactosyldiacylglycerol synthase</fullName>
    </submittedName>
</protein>
<evidence type="ECO:0000256" key="2">
    <source>
        <dbReference type="ARBA" id="ARBA00022676"/>
    </source>
</evidence>
<evidence type="ECO:0000313" key="5">
    <source>
        <dbReference type="EMBL" id="GAA1262047.1"/>
    </source>
</evidence>
<dbReference type="PANTHER" id="PTHR43025:SF3">
    <property type="entry name" value="MONOGALACTOSYLDIACYLGLYCEROL SYNTHASE 1, CHLOROPLASTIC"/>
    <property type="match status" value="1"/>
</dbReference>
<feature type="domain" description="Diacylglycerol glucosyltransferase N-terminal" evidence="4">
    <location>
        <begin position="20"/>
        <end position="172"/>
    </location>
</feature>
<dbReference type="EMBL" id="BAAALF010000149">
    <property type="protein sequence ID" value="GAA1262047.1"/>
    <property type="molecule type" value="Genomic_DNA"/>
</dbReference>
<evidence type="ECO:0000256" key="1">
    <source>
        <dbReference type="ARBA" id="ARBA00006962"/>
    </source>
</evidence>
<gene>
    <name evidence="5" type="ORF">GCM10009665_59610</name>
</gene>
<dbReference type="Proteomes" id="UP001500037">
    <property type="component" value="Unassembled WGS sequence"/>
</dbReference>
<dbReference type="RefSeq" id="WP_344445164.1">
    <property type="nucleotide sequence ID" value="NZ_BAAALF010000149.1"/>
</dbReference>
<keyword evidence="2" id="KW-0328">Glycosyltransferase</keyword>
<dbReference type="Gene3D" id="3.40.50.2000">
    <property type="entry name" value="Glycogen Phosphorylase B"/>
    <property type="match status" value="1"/>
</dbReference>
<evidence type="ECO:0000313" key="6">
    <source>
        <dbReference type="Proteomes" id="UP001500037"/>
    </source>
</evidence>
<comment type="similarity">
    <text evidence="1">Belongs to the glycosyltransferase 28 family.</text>
</comment>
<dbReference type="Pfam" id="PF13692">
    <property type="entry name" value="Glyco_trans_1_4"/>
    <property type="match status" value="1"/>
</dbReference>
<dbReference type="InterPro" id="IPR009695">
    <property type="entry name" value="Diacylglyc_glucosyltr_N"/>
</dbReference>
<dbReference type="SUPFAM" id="SSF53756">
    <property type="entry name" value="UDP-Glycosyltransferase/glycogen phosphorylase"/>
    <property type="match status" value="1"/>
</dbReference>
<evidence type="ECO:0000256" key="3">
    <source>
        <dbReference type="ARBA" id="ARBA00022679"/>
    </source>
</evidence>
<keyword evidence="6" id="KW-1185">Reference proteome</keyword>
<dbReference type="InterPro" id="IPR050519">
    <property type="entry name" value="Glycosyltransf_28_UgtP"/>
</dbReference>
<dbReference type="Pfam" id="PF06925">
    <property type="entry name" value="MGDG_synth"/>
    <property type="match status" value="1"/>
</dbReference>
<accession>A0ABP4HJ77</accession>
<keyword evidence="3" id="KW-0808">Transferase</keyword>
<name>A0ABP4HJ77_9ACTN</name>
<reference evidence="6" key="1">
    <citation type="journal article" date="2019" name="Int. J. Syst. Evol. Microbiol.">
        <title>The Global Catalogue of Microorganisms (GCM) 10K type strain sequencing project: providing services to taxonomists for standard genome sequencing and annotation.</title>
        <authorList>
            <consortium name="The Broad Institute Genomics Platform"/>
            <consortium name="The Broad Institute Genome Sequencing Center for Infectious Disease"/>
            <person name="Wu L."/>
            <person name="Ma J."/>
        </authorList>
    </citation>
    <scope>NUCLEOTIDE SEQUENCE [LARGE SCALE GENOMIC DNA]</scope>
    <source>
        <strain evidence="6">JCM 13004</strain>
    </source>
</reference>
<evidence type="ECO:0000259" key="4">
    <source>
        <dbReference type="Pfam" id="PF06925"/>
    </source>
</evidence>
<dbReference type="PANTHER" id="PTHR43025">
    <property type="entry name" value="MONOGALACTOSYLDIACYLGLYCEROL SYNTHASE"/>
    <property type="match status" value="1"/>
</dbReference>
<sequence>MRSRLPRRITVVSASVGAGHDGAARELVRRLEAVGVEAECHDFLDLLPRGCGRLLRGSYALELKVAPWAWGWLLRGLEKHRVSAALVGALFAAAGARRTQALVGPEVGAVVSTYPLASQALGRLRRRGALHAPVATFLTDMSVHPLWIAEGVDLHLALHPVAAAQASGHGARNVEICAPLVGPDCRPVRSAAERQRERARFGLPGDRPIALVTAGSWGVGEVELTAREIAATGLAVPVTVCGHNEGLRERLEAAGTGVALGWVDDMPALLRACDVVVQNAGGLTSLEAMASGLPVVSYRCLPGHGVTNAAALDEAGMAVWIRDEQRLGPELAQALGSDPAAGPGTAPRTAAGAEHAVVALAGGSIEPILEAAS</sequence>